<proteinExistence type="predicted"/>
<name>A0A7Y0HNT9_9CLOT</name>
<dbReference type="RefSeq" id="WP_169297601.1">
    <property type="nucleotide sequence ID" value="NZ_JABBNI010000016.1"/>
</dbReference>
<dbReference type="EMBL" id="JABBNI010000016">
    <property type="protein sequence ID" value="NMM63002.1"/>
    <property type="molecule type" value="Genomic_DNA"/>
</dbReference>
<gene>
    <name evidence="2" type="ORF">HBE96_09860</name>
</gene>
<comment type="caution">
    <text evidence="2">The sequence shown here is derived from an EMBL/GenBank/DDBJ whole genome shotgun (WGS) entry which is preliminary data.</text>
</comment>
<dbReference type="AlphaFoldDB" id="A0A7Y0HNT9"/>
<keyword evidence="1" id="KW-1133">Transmembrane helix</keyword>
<feature type="transmembrane region" description="Helical" evidence="1">
    <location>
        <begin position="13"/>
        <end position="32"/>
    </location>
</feature>
<evidence type="ECO:0000256" key="1">
    <source>
        <dbReference type="SAM" id="Phobius"/>
    </source>
</evidence>
<evidence type="ECO:0000313" key="2">
    <source>
        <dbReference type="EMBL" id="NMM63002.1"/>
    </source>
</evidence>
<reference evidence="2 3" key="1">
    <citation type="submission" date="2020-06" db="EMBL/GenBank/DDBJ databases">
        <title>Complete Genome Sequence of Clostridium muelleri sp. nov. P21T, an Acid-Alcohol Producing Acetogen Isolated from Old Hay.</title>
        <authorList>
            <person name="Duncan K.E."/>
            <person name="Tanner R.S."/>
        </authorList>
    </citation>
    <scope>NUCLEOTIDE SEQUENCE [LARGE SCALE GENOMIC DNA]</scope>
    <source>
        <strain evidence="2 3">P21</strain>
    </source>
</reference>
<keyword evidence="3" id="KW-1185">Reference proteome</keyword>
<keyword evidence="1" id="KW-0472">Membrane</keyword>
<protein>
    <submittedName>
        <fullName evidence="2">Uncharacterized protein</fullName>
    </submittedName>
</protein>
<evidence type="ECO:0000313" key="3">
    <source>
        <dbReference type="Proteomes" id="UP000537131"/>
    </source>
</evidence>
<keyword evidence="1" id="KW-0812">Transmembrane</keyword>
<dbReference type="Proteomes" id="UP000537131">
    <property type="component" value="Unassembled WGS sequence"/>
</dbReference>
<accession>A0A7Y0HNT9</accession>
<sequence>MVTDLGTKPFMEAIYIMLNTLSVPIFVMHALANRSIFDNCKGYDCKRWKNYSRRIEKDDY</sequence>
<organism evidence="2 3">
    <name type="scientific">Clostridium muellerianum</name>
    <dbReference type="NCBI Taxonomy" id="2716538"/>
    <lineage>
        <taxon>Bacteria</taxon>
        <taxon>Bacillati</taxon>
        <taxon>Bacillota</taxon>
        <taxon>Clostridia</taxon>
        <taxon>Eubacteriales</taxon>
        <taxon>Clostridiaceae</taxon>
        <taxon>Clostridium</taxon>
    </lineage>
</organism>